<proteinExistence type="predicted"/>
<dbReference type="EMBL" id="BDEQ01000001">
    <property type="protein sequence ID" value="GAT91629.1"/>
    <property type="molecule type" value="Genomic_DNA"/>
</dbReference>
<evidence type="ECO:0000256" key="3">
    <source>
        <dbReference type="ARBA" id="ARBA00023136"/>
    </source>
</evidence>
<dbReference type="VEuPathDB" id="AmoebaDB:EHI7A_072790"/>
<dbReference type="VEuPathDB" id="AmoebaDB:EHI5A_084680"/>
<evidence type="ECO:0000256" key="2">
    <source>
        <dbReference type="ARBA" id="ARBA00022692"/>
    </source>
</evidence>
<accession>A0A5K1UR44</accession>
<evidence type="ECO:0000256" key="1">
    <source>
        <dbReference type="ARBA" id="ARBA00004141"/>
    </source>
</evidence>
<comment type="caution">
    <text evidence="4">The sequence shown here is derived from an EMBL/GenBank/DDBJ whole genome shotgun (WGS) entry which is preliminary data.</text>
</comment>
<gene>
    <name evidence="4" type="ORF">CL6EHI_153760</name>
</gene>
<evidence type="ECO:0008006" key="6">
    <source>
        <dbReference type="Google" id="ProtNLM"/>
    </source>
</evidence>
<dbReference type="VEuPathDB" id="AmoebaDB:EHI_153760"/>
<dbReference type="InterPro" id="IPR018108">
    <property type="entry name" value="MCP_transmembrane"/>
</dbReference>
<protein>
    <recommendedName>
        <fullName evidence="6">Mitochondrial carrier protein</fullName>
    </recommendedName>
</protein>
<organism evidence="4 5">
    <name type="scientific">Entamoeba histolytica</name>
    <dbReference type="NCBI Taxonomy" id="5759"/>
    <lineage>
        <taxon>Eukaryota</taxon>
        <taxon>Amoebozoa</taxon>
        <taxon>Evosea</taxon>
        <taxon>Archamoebae</taxon>
        <taxon>Mastigamoebida</taxon>
        <taxon>Entamoebidae</taxon>
        <taxon>Entamoeba</taxon>
    </lineage>
</organism>
<keyword evidence="3" id="KW-0472">Membrane</keyword>
<sequence>MEFKDPYKLVEQIFTPLSHCIPESFKAEKKSAGYGFFYGIFQTTIESAFFGQVINYSFLTHEAHKKYNWNPTIVYKTFPKNLNNLIPYYSTTRALQCGYPKTQKRNWIIRTLTPIIVLPYEHILSFFTHKLIPSIPRPICSVYQNIIPFTMMELILETSSSIKPTIQKALNCIVSNGWAQLGTAAIGNAFGYLMNHPAFIINTFMKQHPEMGFIQSVRYISATKGIKGFYAGSIHRCTRAAHSAAVTSLAGVAFDTLFLKKNKQKPVSKKMKHFWLF</sequence>
<dbReference type="InterPro" id="IPR023395">
    <property type="entry name" value="MCP_dom_sf"/>
</dbReference>
<keyword evidence="2" id="KW-0812">Transmembrane</keyword>
<dbReference type="VEuPathDB" id="AmoebaDB:EHI8A_074310"/>
<dbReference type="Gene3D" id="1.50.40.10">
    <property type="entry name" value="Mitochondrial carrier domain"/>
    <property type="match status" value="1"/>
</dbReference>
<dbReference type="SUPFAM" id="SSF103506">
    <property type="entry name" value="Mitochondrial carrier"/>
    <property type="match status" value="1"/>
</dbReference>
<dbReference type="OMA" id="KRNWMIR"/>
<comment type="subcellular location">
    <subcellularLocation>
        <location evidence="1">Membrane</location>
        <topology evidence="1">Multi-pass membrane protein</topology>
    </subcellularLocation>
</comment>
<dbReference type="AlphaFoldDB" id="A0A5K1UR44"/>
<reference evidence="4 5" key="1">
    <citation type="submission" date="2016-05" db="EMBL/GenBank/DDBJ databases">
        <title>First whole genome sequencing of Entamoeba histolytica HM1:IMSS-clone-6.</title>
        <authorList>
            <person name="Mukherjee Avik.K."/>
            <person name="Izumyama S."/>
            <person name="Nakada-Tsukui K."/>
            <person name="Nozaki T."/>
        </authorList>
    </citation>
    <scope>NUCLEOTIDE SEQUENCE [LARGE SCALE GENOMIC DNA]</scope>
    <source>
        <strain evidence="4 5">HM1:IMSS clone 6</strain>
    </source>
</reference>
<dbReference type="GO" id="GO:0016020">
    <property type="term" value="C:membrane"/>
    <property type="evidence" value="ECO:0007669"/>
    <property type="project" value="UniProtKB-SubCell"/>
</dbReference>
<dbReference type="VEuPathDB" id="AmoebaDB:KM1_102660"/>
<evidence type="ECO:0000313" key="5">
    <source>
        <dbReference type="Proteomes" id="UP000078387"/>
    </source>
</evidence>
<name>A0A5K1UR44_ENTHI</name>
<dbReference type="Proteomes" id="UP000078387">
    <property type="component" value="Unassembled WGS sequence"/>
</dbReference>
<evidence type="ECO:0000313" key="4">
    <source>
        <dbReference type="EMBL" id="GAT91629.1"/>
    </source>
</evidence>
<dbReference type="Pfam" id="PF00153">
    <property type="entry name" value="Mito_carr"/>
    <property type="match status" value="1"/>
</dbReference>